<dbReference type="NCBIfam" id="TIGR02937">
    <property type="entry name" value="sigma70-ECF"/>
    <property type="match status" value="1"/>
</dbReference>
<keyword evidence="3" id="KW-0238">DNA-binding</keyword>
<feature type="domain" description="RNA polymerase sigma-70 region 3" evidence="5">
    <location>
        <begin position="92"/>
        <end position="133"/>
    </location>
</feature>
<dbReference type="InterPro" id="IPR007627">
    <property type="entry name" value="RNA_pol_sigma70_r2"/>
</dbReference>
<evidence type="ECO:0000259" key="7">
    <source>
        <dbReference type="Pfam" id="PF04545"/>
    </source>
</evidence>
<evidence type="ECO:0000313" key="9">
    <source>
        <dbReference type="Proteomes" id="UP000664209"/>
    </source>
</evidence>
<dbReference type="InterPro" id="IPR013324">
    <property type="entry name" value="RNA_pol_sigma_r3/r4-like"/>
</dbReference>
<feature type="domain" description="RNA polymerase sigma-70 region 2" evidence="6">
    <location>
        <begin position="12"/>
        <end position="83"/>
    </location>
</feature>
<dbReference type="InterPro" id="IPR000943">
    <property type="entry name" value="RNA_pol_sigma70"/>
</dbReference>
<accession>A0A939LQP2</accession>
<evidence type="ECO:0000259" key="5">
    <source>
        <dbReference type="Pfam" id="PF04539"/>
    </source>
</evidence>
<dbReference type="InterPro" id="IPR007630">
    <property type="entry name" value="RNA_pol_sigma70_r4"/>
</dbReference>
<protein>
    <submittedName>
        <fullName evidence="8">Sigma-70 family RNA polymerase sigma factor</fullName>
    </submittedName>
</protein>
<dbReference type="PRINTS" id="PR00046">
    <property type="entry name" value="SIGMA70FCT"/>
</dbReference>
<feature type="domain" description="RNA polymerase sigma-70 region 4" evidence="7">
    <location>
        <begin position="176"/>
        <end position="222"/>
    </location>
</feature>
<name>A0A939LQP2_9CELL</name>
<evidence type="ECO:0000313" key="8">
    <source>
        <dbReference type="EMBL" id="MBO1751250.1"/>
    </source>
</evidence>
<reference evidence="8" key="1">
    <citation type="submission" date="2021-03" db="EMBL/GenBank/DDBJ databases">
        <title>Actinotalea soli sp. nov., isolated from soil.</title>
        <authorList>
            <person name="Ping W."/>
            <person name="Zhang J."/>
        </authorList>
    </citation>
    <scope>NUCLEOTIDE SEQUENCE</scope>
    <source>
        <strain evidence="8">BY-33</strain>
    </source>
</reference>
<dbReference type="GO" id="GO:0016987">
    <property type="term" value="F:sigma factor activity"/>
    <property type="evidence" value="ECO:0007669"/>
    <property type="project" value="UniProtKB-KW"/>
</dbReference>
<keyword evidence="1" id="KW-0805">Transcription regulation</keyword>
<dbReference type="AlphaFoldDB" id="A0A939LQP2"/>
<keyword evidence="2" id="KW-0731">Sigma factor</keyword>
<evidence type="ECO:0000259" key="6">
    <source>
        <dbReference type="Pfam" id="PF04542"/>
    </source>
</evidence>
<evidence type="ECO:0000256" key="2">
    <source>
        <dbReference type="ARBA" id="ARBA00023082"/>
    </source>
</evidence>
<organism evidence="8 9">
    <name type="scientific">Actinotalea soli</name>
    <dbReference type="NCBI Taxonomy" id="2819234"/>
    <lineage>
        <taxon>Bacteria</taxon>
        <taxon>Bacillati</taxon>
        <taxon>Actinomycetota</taxon>
        <taxon>Actinomycetes</taxon>
        <taxon>Micrococcales</taxon>
        <taxon>Cellulomonadaceae</taxon>
        <taxon>Actinotalea</taxon>
    </lineage>
</organism>
<dbReference type="InterPro" id="IPR007624">
    <property type="entry name" value="RNA_pol_sigma70_r3"/>
</dbReference>
<dbReference type="RefSeq" id="WP_208054923.1">
    <property type="nucleotide sequence ID" value="NZ_JAGEMK010000002.1"/>
</dbReference>
<sequence>MNETTTAANELVVEHLALVGYHVNSMLSRVPSYVSRSDLASAGHLALVQASRAYDESTGVPFARYAALRIRGALVDELRGMDWISRGARRRVRQVNEVSDQLTATMGRVPSREELAEAMGVAVSEVDTARSDADVRVLSIDGLEAAGAETVVDDDLSPEERLVANEKLQYLRAGVDSLPERLRHVVEQLFFQDRPVVELAEELGVTQSRISQLRTEALALLKDGMNASLEPSLVPVAARPEGVAERRRRAYFAQVAARAAQNAQAGAVVAVPQQHSGQHEQVAPLSAVG</sequence>
<evidence type="ECO:0000256" key="1">
    <source>
        <dbReference type="ARBA" id="ARBA00023015"/>
    </source>
</evidence>
<evidence type="ECO:0000256" key="3">
    <source>
        <dbReference type="ARBA" id="ARBA00023125"/>
    </source>
</evidence>
<dbReference type="Pfam" id="PF04539">
    <property type="entry name" value="Sigma70_r3"/>
    <property type="match status" value="1"/>
</dbReference>
<dbReference type="GO" id="GO:0006352">
    <property type="term" value="P:DNA-templated transcription initiation"/>
    <property type="evidence" value="ECO:0007669"/>
    <property type="project" value="InterPro"/>
</dbReference>
<keyword evidence="9" id="KW-1185">Reference proteome</keyword>
<dbReference type="Gene3D" id="1.20.140.160">
    <property type="match status" value="1"/>
</dbReference>
<dbReference type="Pfam" id="PF04545">
    <property type="entry name" value="Sigma70_r4"/>
    <property type="match status" value="1"/>
</dbReference>
<dbReference type="EMBL" id="JAGEMK010000002">
    <property type="protein sequence ID" value="MBO1751250.1"/>
    <property type="molecule type" value="Genomic_DNA"/>
</dbReference>
<proteinExistence type="predicted"/>
<dbReference type="SUPFAM" id="SSF88659">
    <property type="entry name" value="Sigma3 and sigma4 domains of RNA polymerase sigma factors"/>
    <property type="match status" value="2"/>
</dbReference>
<comment type="caution">
    <text evidence="8">The sequence shown here is derived from an EMBL/GenBank/DDBJ whole genome shotgun (WGS) entry which is preliminary data.</text>
</comment>
<gene>
    <name evidence="8" type="ORF">J4G33_05485</name>
</gene>
<dbReference type="PANTHER" id="PTHR30385">
    <property type="entry name" value="SIGMA FACTOR F FLAGELLAR"/>
    <property type="match status" value="1"/>
</dbReference>
<dbReference type="GO" id="GO:0003677">
    <property type="term" value="F:DNA binding"/>
    <property type="evidence" value="ECO:0007669"/>
    <property type="project" value="UniProtKB-KW"/>
</dbReference>
<dbReference type="Proteomes" id="UP000664209">
    <property type="component" value="Unassembled WGS sequence"/>
</dbReference>
<dbReference type="SUPFAM" id="SSF88946">
    <property type="entry name" value="Sigma2 domain of RNA polymerase sigma factors"/>
    <property type="match status" value="1"/>
</dbReference>
<dbReference type="Gene3D" id="1.10.1740.10">
    <property type="match status" value="1"/>
</dbReference>
<dbReference type="Pfam" id="PF04542">
    <property type="entry name" value="Sigma70_r2"/>
    <property type="match status" value="1"/>
</dbReference>
<dbReference type="InterPro" id="IPR014284">
    <property type="entry name" value="RNA_pol_sigma-70_dom"/>
</dbReference>
<keyword evidence="4" id="KW-0804">Transcription</keyword>
<evidence type="ECO:0000256" key="4">
    <source>
        <dbReference type="ARBA" id="ARBA00023163"/>
    </source>
</evidence>
<dbReference type="InterPro" id="IPR013325">
    <property type="entry name" value="RNA_pol_sigma_r2"/>
</dbReference>